<accession>A0A6J8DP27</accession>
<keyword evidence="5" id="KW-1185">Reference proteome</keyword>
<evidence type="ECO:0000259" key="3">
    <source>
        <dbReference type="Pfam" id="PF20266"/>
    </source>
</evidence>
<comment type="similarity">
    <text evidence="1">Belongs to the mab-21 family.</text>
</comment>
<dbReference type="PANTHER" id="PTHR10656:SF69">
    <property type="entry name" value="MAB-21-LIKE HHH_H2TH-LIKE DOMAIN-CONTAINING PROTEIN"/>
    <property type="match status" value="1"/>
</dbReference>
<protein>
    <submittedName>
        <fullName evidence="4">Uncharacterized protein</fullName>
    </submittedName>
</protein>
<evidence type="ECO:0000259" key="2">
    <source>
        <dbReference type="Pfam" id="PF03281"/>
    </source>
</evidence>
<name>A0A6J8DP27_MYTCO</name>
<sequence>MEDNILNCIMFDQDCFLDVRMLAADKRQRQWNLEFLPEVSAVSKSETIYNRHETPSAIGTNIITLDYGNEILKSLWISNTVLLGSTHDGLYLEKGFPILCSKEGSEVNDTDLDILFEYSGINIQQEQISSTSNSTFCIEKTKFHGYVKLRIISPELVHRTSPVYFPAKALKQKLFTDLKTSNFFISTNVEPVIGESPALGGAIEDELGIHYLDYVVALTMNEWPQMAKSFINRDRHGWPSQVLIKNIVDQGCGFVATAHPSCKNNDLQWRMSFAKSEQILVRSLNHTQVRAYLFFKSLFRLHLSEPECLSSYMMKNVLFWTLELIPLDVWSPENIMYCVESIVDVLCAYLNEAIIPNFFLPNQNLIDHIKEKTIKKVAEKANDLQDNVLAMIIKYADSSDFKGTFEVSLTLLRVKLLTEPEEERDSLLSMVYFSMYLYLRLQARRYQIKLTTQTIEECFKEKLNSINSTVPRKAAWYLMKAIVLQPDLSTFKFDSVCNLGEINLSCMRTKIVDFWRIPLYTGIFKHIVEDQEFITNERIVSIPSFEKFLEWVDLTCNFDGGQEIRFDNLKYPIILD</sequence>
<evidence type="ECO:0000313" key="4">
    <source>
        <dbReference type="EMBL" id="CAC5409261.1"/>
    </source>
</evidence>
<evidence type="ECO:0000256" key="1">
    <source>
        <dbReference type="ARBA" id="ARBA00008307"/>
    </source>
</evidence>
<dbReference type="AlphaFoldDB" id="A0A6J8DP27"/>
<reference evidence="4 5" key="1">
    <citation type="submission" date="2020-06" db="EMBL/GenBank/DDBJ databases">
        <authorList>
            <person name="Li R."/>
            <person name="Bekaert M."/>
        </authorList>
    </citation>
    <scope>NUCLEOTIDE SEQUENCE [LARGE SCALE GENOMIC DNA]</scope>
    <source>
        <strain evidence="5">wild</strain>
    </source>
</reference>
<dbReference type="Gene3D" id="1.10.1410.40">
    <property type="match status" value="1"/>
</dbReference>
<feature type="domain" description="Mab-21-like HhH/H2TH-like" evidence="3">
    <location>
        <begin position="307"/>
        <end position="381"/>
    </location>
</feature>
<feature type="domain" description="Mab-21-like nucleotidyltransferase" evidence="2">
    <location>
        <begin position="196"/>
        <end position="281"/>
    </location>
</feature>
<dbReference type="Pfam" id="PF03281">
    <property type="entry name" value="Mab-21"/>
    <property type="match status" value="1"/>
</dbReference>
<dbReference type="InterPro" id="IPR046906">
    <property type="entry name" value="Mab-21_HhH/H2TH-like"/>
</dbReference>
<proteinExistence type="inferred from homology"/>
<dbReference type="OrthoDB" id="6059016at2759"/>
<dbReference type="InterPro" id="IPR046903">
    <property type="entry name" value="Mab-21-like_nuc_Trfase"/>
</dbReference>
<dbReference type="Pfam" id="PF20266">
    <property type="entry name" value="Mab-21_C"/>
    <property type="match status" value="1"/>
</dbReference>
<dbReference type="PANTHER" id="PTHR10656">
    <property type="entry name" value="CELL FATE DETERMINING PROTEIN MAB21-RELATED"/>
    <property type="match status" value="1"/>
</dbReference>
<evidence type="ECO:0000313" key="5">
    <source>
        <dbReference type="Proteomes" id="UP000507470"/>
    </source>
</evidence>
<dbReference type="SMART" id="SM01265">
    <property type="entry name" value="Mab-21"/>
    <property type="match status" value="1"/>
</dbReference>
<dbReference type="Proteomes" id="UP000507470">
    <property type="component" value="Unassembled WGS sequence"/>
</dbReference>
<dbReference type="EMBL" id="CACVKT020007641">
    <property type="protein sequence ID" value="CAC5409261.1"/>
    <property type="molecule type" value="Genomic_DNA"/>
</dbReference>
<dbReference type="InterPro" id="IPR024810">
    <property type="entry name" value="MAB21L/cGLR"/>
</dbReference>
<organism evidence="4 5">
    <name type="scientific">Mytilus coruscus</name>
    <name type="common">Sea mussel</name>
    <dbReference type="NCBI Taxonomy" id="42192"/>
    <lineage>
        <taxon>Eukaryota</taxon>
        <taxon>Metazoa</taxon>
        <taxon>Spiralia</taxon>
        <taxon>Lophotrochozoa</taxon>
        <taxon>Mollusca</taxon>
        <taxon>Bivalvia</taxon>
        <taxon>Autobranchia</taxon>
        <taxon>Pteriomorphia</taxon>
        <taxon>Mytilida</taxon>
        <taxon>Mytiloidea</taxon>
        <taxon>Mytilidae</taxon>
        <taxon>Mytilinae</taxon>
        <taxon>Mytilus</taxon>
    </lineage>
</organism>
<gene>
    <name evidence="4" type="ORF">MCOR_42570</name>
</gene>